<dbReference type="Gene3D" id="3.40.470.10">
    <property type="entry name" value="Uracil-DNA glycosylase-like domain"/>
    <property type="match status" value="1"/>
</dbReference>
<keyword evidence="7" id="KW-0234">DNA repair</keyword>
<keyword evidence="1" id="KW-0004">4Fe-4S</keyword>
<dbReference type="InterPro" id="IPR051536">
    <property type="entry name" value="UDG_Type-4/5"/>
</dbReference>
<dbReference type="GO" id="GO:0097506">
    <property type="term" value="F:deaminated base DNA N-glycosylase activity"/>
    <property type="evidence" value="ECO:0007669"/>
    <property type="project" value="UniProtKB-ARBA"/>
</dbReference>
<name>A0A917E6R8_9SPHN</name>
<evidence type="ECO:0000256" key="7">
    <source>
        <dbReference type="ARBA" id="ARBA00023204"/>
    </source>
</evidence>
<evidence type="ECO:0000313" key="10">
    <source>
        <dbReference type="Proteomes" id="UP000635071"/>
    </source>
</evidence>
<dbReference type="PANTHER" id="PTHR33693:SF1">
    <property type="entry name" value="TYPE-4 URACIL-DNA GLYCOSYLASE"/>
    <property type="match status" value="1"/>
</dbReference>
<keyword evidence="2" id="KW-0479">Metal-binding</keyword>
<reference evidence="9" key="2">
    <citation type="submission" date="2020-09" db="EMBL/GenBank/DDBJ databases">
        <authorList>
            <person name="Sun Q."/>
            <person name="Zhou Y."/>
        </authorList>
    </citation>
    <scope>NUCLEOTIDE SEQUENCE</scope>
    <source>
        <strain evidence="9">CGMCC 1.15519</strain>
    </source>
</reference>
<dbReference type="EMBL" id="BMJM01000002">
    <property type="protein sequence ID" value="GGE04976.1"/>
    <property type="molecule type" value="Genomic_DNA"/>
</dbReference>
<evidence type="ECO:0000313" key="9">
    <source>
        <dbReference type="EMBL" id="GGE04976.1"/>
    </source>
</evidence>
<feature type="domain" description="Uracil-DNA glycosylase-like" evidence="8">
    <location>
        <begin position="109"/>
        <end position="246"/>
    </location>
</feature>
<protein>
    <recommendedName>
        <fullName evidence="8">Uracil-DNA glycosylase-like domain-containing protein</fullName>
    </recommendedName>
</protein>
<dbReference type="Proteomes" id="UP000635071">
    <property type="component" value="Unassembled WGS sequence"/>
</dbReference>
<keyword evidence="10" id="KW-1185">Reference proteome</keyword>
<gene>
    <name evidence="9" type="ORF">GCM10011529_09180</name>
</gene>
<evidence type="ECO:0000259" key="8">
    <source>
        <dbReference type="SMART" id="SM00986"/>
    </source>
</evidence>
<keyword evidence="5" id="KW-0408">Iron</keyword>
<dbReference type="AlphaFoldDB" id="A0A917E6R8"/>
<dbReference type="GO" id="GO:0046872">
    <property type="term" value="F:metal ion binding"/>
    <property type="evidence" value="ECO:0007669"/>
    <property type="project" value="UniProtKB-KW"/>
</dbReference>
<comment type="caution">
    <text evidence="9">The sequence shown here is derived from an EMBL/GenBank/DDBJ whole genome shotgun (WGS) entry which is preliminary data.</text>
</comment>
<dbReference type="GO" id="GO:0051539">
    <property type="term" value="F:4 iron, 4 sulfur cluster binding"/>
    <property type="evidence" value="ECO:0007669"/>
    <property type="project" value="UniProtKB-KW"/>
</dbReference>
<evidence type="ECO:0000256" key="5">
    <source>
        <dbReference type="ARBA" id="ARBA00023004"/>
    </source>
</evidence>
<proteinExistence type="predicted"/>
<keyword evidence="3" id="KW-0227">DNA damage</keyword>
<dbReference type="SUPFAM" id="SSF52141">
    <property type="entry name" value="Uracil-DNA glycosylase-like"/>
    <property type="match status" value="1"/>
</dbReference>
<dbReference type="InterPro" id="IPR036895">
    <property type="entry name" value="Uracil-DNA_glycosylase-like_sf"/>
</dbReference>
<evidence type="ECO:0000256" key="6">
    <source>
        <dbReference type="ARBA" id="ARBA00023014"/>
    </source>
</evidence>
<accession>A0A917E6R8</accession>
<dbReference type="SMART" id="SM00987">
    <property type="entry name" value="UreE_C"/>
    <property type="match status" value="1"/>
</dbReference>
<keyword evidence="6" id="KW-0411">Iron-sulfur</keyword>
<evidence type="ECO:0000256" key="2">
    <source>
        <dbReference type="ARBA" id="ARBA00022723"/>
    </source>
</evidence>
<keyword evidence="4" id="KW-0378">Hydrolase</keyword>
<dbReference type="GO" id="GO:0006281">
    <property type="term" value="P:DNA repair"/>
    <property type="evidence" value="ECO:0007669"/>
    <property type="project" value="UniProtKB-KW"/>
</dbReference>
<organism evidence="9 10">
    <name type="scientific">Sandarakinorhabdus glacialis</name>
    <dbReference type="NCBI Taxonomy" id="1614636"/>
    <lineage>
        <taxon>Bacteria</taxon>
        <taxon>Pseudomonadati</taxon>
        <taxon>Pseudomonadota</taxon>
        <taxon>Alphaproteobacteria</taxon>
        <taxon>Sphingomonadales</taxon>
        <taxon>Sphingosinicellaceae</taxon>
        <taxon>Sandarakinorhabdus</taxon>
    </lineage>
</organism>
<dbReference type="PANTHER" id="PTHR33693">
    <property type="entry name" value="TYPE-5 URACIL-DNA GLYCOSYLASE"/>
    <property type="match status" value="1"/>
</dbReference>
<sequence>MALPPHSGDVDHGLSQVAAVDAASALAWLVAAGADAAVTDAPRNWLAAPPPRPDVPGPAPVAIAAMLGQPVAIPRADTSLSAIPDFAALEAALLAFDHPLRRIDIAPQLLTGNIASGTIILGDQPESPGTPQAALTGRMLAAIGLAPGDCARAHLLPWATPGERPPRDAEVSAFAPFRARALALAAPRLILAFGERAVSLSGEARGIASARGKWLAIDGIPMLAIFHPRQLLTQPELKRLAWADLQAFEARLKAQ</sequence>
<dbReference type="SMART" id="SM00986">
    <property type="entry name" value="UDG"/>
    <property type="match status" value="1"/>
</dbReference>
<evidence type="ECO:0000256" key="3">
    <source>
        <dbReference type="ARBA" id="ARBA00022763"/>
    </source>
</evidence>
<evidence type="ECO:0000256" key="1">
    <source>
        <dbReference type="ARBA" id="ARBA00022485"/>
    </source>
</evidence>
<reference evidence="9" key="1">
    <citation type="journal article" date="2014" name="Int. J. Syst. Evol. Microbiol.">
        <title>Complete genome sequence of Corynebacterium casei LMG S-19264T (=DSM 44701T), isolated from a smear-ripened cheese.</title>
        <authorList>
            <consortium name="US DOE Joint Genome Institute (JGI-PGF)"/>
            <person name="Walter F."/>
            <person name="Albersmeier A."/>
            <person name="Kalinowski J."/>
            <person name="Ruckert C."/>
        </authorList>
    </citation>
    <scope>NUCLEOTIDE SEQUENCE</scope>
    <source>
        <strain evidence="9">CGMCC 1.15519</strain>
    </source>
</reference>
<evidence type="ECO:0000256" key="4">
    <source>
        <dbReference type="ARBA" id="ARBA00022801"/>
    </source>
</evidence>
<dbReference type="InterPro" id="IPR005122">
    <property type="entry name" value="Uracil-DNA_glycosylase-like"/>
</dbReference>
<dbReference type="Pfam" id="PF03167">
    <property type="entry name" value="UDG"/>
    <property type="match status" value="1"/>
</dbReference>